<keyword evidence="2 4" id="KW-0378">Hydrolase</keyword>
<dbReference type="InterPro" id="IPR029132">
    <property type="entry name" value="CBAH/NAAA_C"/>
</dbReference>
<dbReference type="RefSeq" id="WP_210090101.1">
    <property type="nucleotide sequence ID" value="NZ_JAGGKG010000016.1"/>
</dbReference>
<proteinExistence type="inferred from homology"/>
<evidence type="ECO:0000256" key="1">
    <source>
        <dbReference type="ARBA" id="ARBA00006625"/>
    </source>
</evidence>
<protein>
    <submittedName>
        <fullName evidence="4">Choloylglycine hydrolase</fullName>
        <ecNumber evidence="4">3.5.1.24</ecNumber>
    </submittedName>
</protein>
<dbReference type="EC" id="3.5.1.24" evidence="4"/>
<evidence type="ECO:0000256" key="2">
    <source>
        <dbReference type="ARBA" id="ARBA00022801"/>
    </source>
</evidence>
<dbReference type="InterPro" id="IPR052193">
    <property type="entry name" value="Peptidase_C59"/>
</dbReference>
<dbReference type="SUPFAM" id="SSF56235">
    <property type="entry name" value="N-terminal nucleophile aminohydrolases (Ntn hydrolases)"/>
    <property type="match status" value="1"/>
</dbReference>
<dbReference type="PANTHER" id="PTHR35527:SF2">
    <property type="entry name" value="HYDROLASE"/>
    <property type="match status" value="1"/>
</dbReference>
<evidence type="ECO:0000313" key="4">
    <source>
        <dbReference type="EMBL" id="MBP1906500.1"/>
    </source>
</evidence>
<comment type="caution">
    <text evidence="4">The sequence shown here is derived from an EMBL/GenBank/DDBJ whole genome shotgun (WGS) entry which is preliminary data.</text>
</comment>
<sequence length="350" mass="40683">MCTTFILQNDHSMLLGQNYDFYYGHGLMVVGKRGVQKEAFKSFKTSDEDGESIYWIANYGSVTFTQFGRELPMSGMNEKGLVVAMMYHDEGEFPREDDRNSLNELQWIQYQLDQYATVEEVIYHLDDLRLEKVMYVLHYTVADAQGNAVLIEFIDGVAQIICDEKHLALSNSSFKSSKRYAEQFMETPIPELSRRVTSHDRFTLAYRHVERINSMLTEVPISMDEAFFVLKELSVSPSSDSVWDWIGEKTPPTITYWSIVFDLKKMSIHYKDYHNNKIRTINLNSLNFAKTEPTLCLRIDNQLEALINSAFFPYTTSENKRIIDLSYKPISDVFPIEEQLKLAKHPDKFQ</sequence>
<dbReference type="EMBL" id="JAGGKG010000016">
    <property type="protein sequence ID" value="MBP1906500.1"/>
    <property type="molecule type" value="Genomic_DNA"/>
</dbReference>
<dbReference type="Pfam" id="PF02275">
    <property type="entry name" value="CBAH"/>
    <property type="match status" value="1"/>
</dbReference>
<dbReference type="GO" id="GO:0045302">
    <property type="term" value="F:choloylglycine hydrolase activity"/>
    <property type="evidence" value="ECO:0007669"/>
    <property type="project" value="UniProtKB-EC"/>
</dbReference>
<dbReference type="InterPro" id="IPR029055">
    <property type="entry name" value="Ntn_hydrolases_N"/>
</dbReference>
<dbReference type="Proteomes" id="UP001519272">
    <property type="component" value="Unassembled WGS sequence"/>
</dbReference>
<dbReference type="PANTHER" id="PTHR35527">
    <property type="entry name" value="CHOLOYLGLYCINE HYDROLASE"/>
    <property type="match status" value="1"/>
</dbReference>
<evidence type="ECO:0000313" key="5">
    <source>
        <dbReference type="Proteomes" id="UP001519272"/>
    </source>
</evidence>
<evidence type="ECO:0000259" key="3">
    <source>
        <dbReference type="Pfam" id="PF02275"/>
    </source>
</evidence>
<dbReference type="Gene3D" id="3.60.60.10">
    <property type="entry name" value="Penicillin V Acylase, Chain A"/>
    <property type="match status" value="1"/>
</dbReference>
<reference evidence="4 5" key="1">
    <citation type="submission" date="2021-03" db="EMBL/GenBank/DDBJ databases">
        <title>Genomic Encyclopedia of Type Strains, Phase IV (KMG-IV): sequencing the most valuable type-strain genomes for metagenomic binning, comparative biology and taxonomic classification.</title>
        <authorList>
            <person name="Goeker M."/>
        </authorList>
    </citation>
    <scope>NUCLEOTIDE SEQUENCE [LARGE SCALE GENOMIC DNA]</scope>
    <source>
        <strain evidence="4 5">DSM 14349</strain>
    </source>
</reference>
<accession>A0ABS4FV94</accession>
<keyword evidence="5" id="KW-1185">Reference proteome</keyword>
<feature type="domain" description="Choloylglycine hydrolase/NAAA C-terminal" evidence="3">
    <location>
        <begin position="2"/>
        <end position="154"/>
    </location>
</feature>
<name>A0ABS4FV94_9BACL</name>
<organism evidence="4 5">
    <name type="scientific">Paenibacillus turicensis</name>
    <dbReference type="NCBI Taxonomy" id="160487"/>
    <lineage>
        <taxon>Bacteria</taxon>
        <taxon>Bacillati</taxon>
        <taxon>Bacillota</taxon>
        <taxon>Bacilli</taxon>
        <taxon>Bacillales</taxon>
        <taxon>Paenibacillaceae</taxon>
        <taxon>Paenibacillus</taxon>
    </lineage>
</organism>
<comment type="similarity">
    <text evidence="1">Belongs to the peptidase C59 family.</text>
</comment>
<gene>
    <name evidence="4" type="ORF">J2Z32_003162</name>
</gene>